<evidence type="ECO:0000313" key="5">
    <source>
        <dbReference type="EMBL" id="KAG8070554.1"/>
    </source>
</evidence>
<reference evidence="5" key="2">
    <citation type="submission" date="2021-02" db="EMBL/GenBank/DDBJ databases">
        <authorList>
            <person name="Kimball J.A."/>
            <person name="Haas M.W."/>
            <person name="Macchietto M."/>
            <person name="Kono T."/>
            <person name="Duquette J."/>
            <person name="Shao M."/>
        </authorList>
    </citation>
    <scope>NUCLEOTIDE SEQUENCE</scope>
    <source>
        <tissue evidence="5">Fresh leaf tissue</tissue>
    </source>
</reference>
<comment type="caution">
    <text evidence="5">The sequence shown here is derived from an EMBL/GenBank/DDBJ whole genome shotgun (WGS) entry which is preliminary data.</text>
</comment>
<dbReference type="Pfam" id="PF00891">
    <property type="entry name" value="Methyltransf_2"/>
    <property type="match status" value="1"/>
</dbReference>
<name>A0A8J5T6T4_ZIZPA</name>
<dbReference type="InterPro" id="IPR016461">
    <property type="entry name" value="COMT-like"/>
</dbReference>
<dbReference type="Proteomes" id="UP000729402">
    <property type="component" value="Unassembled WGS sequence"/>
</dbReference>
<reference evidence="5" key="1">
    <citation type="journal article" date="2021" name="bioRxiv">
        <title>Whole Genome Assembly and Annotation of Northern Wild Rice, Zizania palustris L., Supports a Whole Genome Duplication in the Zizania Genus.</title>
        <authorList>
            <person name="Haas M."/>
            <person name="Kono T."/>
            <person name="Macchietto M."/>
            <person name="Millas R."/>
            <person name="McGilp L."/>
            <person name="Shao M."/>
            <person name="Duquette J."/>
            <person name="Hirsch C.N."/>
            <person name="Kimball J."/>
        </authorList>
    </citation>
    <scope>NUCLEOTIDE SEQUENCE</scope>
    <source>
        <tissue evidence="5">Fresh leaf tissue</tissue>
    </source>
</reference>
<dbReference type="OrthoDB" id="1606438at2759"/>
<dbReference type="InterPro" id="IPR001077">
    <property type="entry name" value="COMT_C"/>
</dbReference>
<keyword evidence="6" id="KW-1185">Reference proteome</keyword>
<sequence length="103" mass="11625">MHVQWILLMLSDEDCVKILKNCHKALPEDGKVIIVNGILPEHPDTTPTAQDSFGLDICMLLLHSGGRQRTEKEFAKLAKDSGFTGVVRTTYIFLNFYALEFTK</sequence>
<dbReference type="PANTHER" id="PTHR11746">
    <property type="entry name" value="O-METHYLTRANSFERASE"/>
    <property type="match status" value="1"/>
</dbReference>
<dbReference type="AlphaFoldDB" id="A0A8J5T6T4"/>
<keyword evidence="3" id="KW-0949">S-adenosyl-L-methionine</keyword>
<keyword evidence="2" id="KW-0808">Transferase</keyword>
<dbReference type="EMBL" id="JAAALK010000283">
    <property type="protein sequence ID" value="KAG8070554.1"/>
    <property type="molecule type" value="Genomic_DNA"/>
</dbReference>
<evidence type="ECO:0000313" key="6">
    <source>
        <dbReference type="Proteomes" id="UP000729402"/>
    </source>
</evidence>
<organism evidence="5 6">
    <name type="scientific">Zizania palustris</name>
    <name type="common">Northern wild rice</name>
    <dbReference type="NCBI Taxonomy" id="103762"/>
    <lineage>
        <taxon>Eukaryota</taxon>
        <taxon>Viridiplantae</taxon>
        <taxon>Streptophyta</taxon>
        <taxon>Embryophyta</taxon>
        <taxon>Tracheophyta</taxon>
        <taxon>Spermatophyta</taxon>
        <taxon>Magnoliopsida</taxon>
        <taxon>Liliopsida</taxon>
        <taxon>Poales</taxon>
        <taxon>Poaceae</taxon>
        <taxon>BOP clade</taxon>
        <taxon>Oryzoideae</taxon>
        <taxon>Oryzeae</taxon>
        <taxon>Zizaniinae</taxon>
        <taxon>Zizania</taxon>
    </lineage>
</organism>
<evidence type="ECO:0000259" key="4">
    <source>
        <dbReference type="Pfam" id="PF00891"/>
    </source>
</evidence>
<evidence type="ECO:0000256" key="2">
    <source>
        <dbReference type="ARBA" id="ARBA00022679"/>
    </source>
</evidence>
<feature type="domain" description="O-methyltransferase C-terminal" evidence="4">
    <location>
        <begin position="3"/>
        <end position="83"/>
    </location>
</feature>
<evidence type="ECO:0000256" key="3">
    <source>
        <dbReference type="ARBA" id="ARBA00022691"/>
    </source>
</evidence>
<proteinExistence type="predicted"/>
<protein>
    <recommendedName>
        <fullName evidence="4">O-methyltransferase C-terminal domain-containing protein</fullName>
    </recommendedName>
</protein>
<dbReference type="GO" id="GO:0032259">
    <property type="term" value="P:methylation"/>
    <property type="evidence" value="ECO:0007669"/>
    <property type="project" value="UniProtKB-KW"/>
</dbReference>
<accession>A0A8J5T6T4</accession>
<keyword evidence="1" id="KW-0489">Methyltransferase</keyword>
<dbReference type="PROSITE" id="PS51683">
    <property type="entry name" value="SAM_OMT_II"/>
    <property type="match status" value="1"/>
</dbReference>
<gene>
    <name evidence="5" type="ORF">GUJ93_ZPchr0006g45327</name>
</gene>
<evidence type="ECO:0000256" key="1">
    <source>
        <dbReference type="ARBA" id="ARBA00022603"/>
    </source>
</evidence>
<dbReference type="GO" id="GO:0008171">
    <property type="term" value="F:O-methyltransferase activity"/>
    <property type="evidence" value="ECO:0007669"/>
    <property type="project" value="InterPro"/>
</dbReference>